<proteinExistence type="predicted"/>
<evidence type="ECO:0008006" key="2">
    <source>
        <dbReference type="Google" id="ProtNLM"/>
    </source>
</evidence>
<name>A0A382KN34_9ZZZZ</name>
<reference evidence="1" key="1">
    <citation type="submission" date="2018-05" db="EMBL/GenBank/DDBJ databases">
        <authorList>
            <person name="Lanie J.A."/>
            <person name="Ng W.-L."/>
            <person name="Kazmierczak K.M."/>
            <person name="Andrzejewski T.M."/>
            <person name="Davidsen T.M."/>
            <person name="Wayne K.J."/>
            <person name="Tettelin H."/>
            <person name="Glass J.I."/>
            <person name="Rusch D."/>
            <person name="Podicherti R."/>
            <person name="Tsui H.-C.T."/>
            <person name="Winkler M.E."/>
        </authorList>
    </citation>
    <scope>NUCLEOTIDE SEQUENCE</scope>
</reference>
<dbReference type="EMBL" id="UINC01080816">
    <property type="protein sequence ID" value="SVC24101.1"/>
    <property type="molecule type" value="Genomic_DNA"/>
</dbReference>
<evidence type="ECO:0000313" key="1">
    <source>
        <dbReference type="EMBL" id="SVC24101.1"/>
    </source>
</evidence>
<gene>
    <name evidence="1" type="ORF">METZ01_LOCUS276955</name>
</gene>
<protein>
    <recommendedName>
        <fullName evidence="2">BPP domain-containing protein</fullName>
    </recommendedName>
</protein>
<sequence length="36" mass="4009">MTYFAYISLEADDKILVFTLDSDTGKLTQPRATPVS</sequence>
<accession>A0A382KN34</accession>
<organism evidence="1">
    <name type="scientific">marine metagenome</name>
    <dbReference type="NCBI Taxonomy" id="408172"/>
    <lineage>
        <taxon>unclassified sequences</taxon>
        <taxon>metagenomes</taxon>
        <taxon>ecological metagenomes</taxon>
    </lineage>
</organism>
<dbReference type="AlphaFoldDB" id="A0A382KN34"/>